<proteinExistence type="predicted"/>
<comment type="caution">
    <text evidence="3">The sequence shown here is derived from an EMBL/GenBank/DDBJ whole genome shotgun (WGS) entry which is preliminary data.</text>
</comment>
<feature type="domain" description="DUF5681" evidence="2">
    <location>
        <begin position="12"/>
        <end position="72"/>
    </location>
</feature>
<dbReference type="RefSeq" id="WP_106340354.1">
    <property type="nucleotide sequence ID" value="NZ_PVZS01000041.1"/>
</dbReference>
<sequence>MTDDNSQNSKRKGFQPGQSGNPAGRPPGTRNKTLLALECLMDGEALELTRKVVEDAKNGDSVAMRLCMDRIFPPRKDRPVRFKIPNLAKASDAVQASAAIVQAVAEGELSPSEASELSKVVQGWIEALKASDHDERLARIEEALAGDK</sequence>
<reference evidence="4" key="1">
    <citation type="submission" date="2018-03" db="EMBL/GenBank/DDBJ databases">
        <authorList>
            <person name="Sun L."/>
            <person name="Liu H."/>
            <person name="Chen W."/>
            <person name="Huang K."/>
            <person name="Liu W."/>
            <person name="Gao X."/>
        </authorList>
    </citation>
    <scope>NUCLEOTIDE SEQUENCE [LARGE SCALE GENOMIC DNA]</scope>
    <source>
        <strain evidence="4">SH9</strain>
    </source>
</reference>
<evidence type="ECO:0000259" key="2">
    <source>
        <dbReference type="Pfam" id="PF18932"/>
    </source>
</evidence>
<evidence type="ECO:0000313" key="4">
    <source>
        <dbReference type="Proteomes" id="UP000239772"/>
    </source>
</evidence>
<protein>
    <recommendedName>
        <fullName evidence="2">DUF5681 domain-containing protein</fullName>
    </recommendedName>
</protein>
<dbReference type="InterPro" id="IPR043736">
    <property type="entry name" value="DUF5681"/>
</dbReference>
<organism evidence="3 4">
    <name type="scientific">Alsobacter soli</name>
    <dbReference type="NCBI Taxonomy" id="2109933"/>
    <lineage>
        <taxon>Bacteria</taxon>
        <taxon>Pseudomonadati</taxon>
        <taxon>Pseudomonadota</taxon>
        <taxon>Alphaproteobacteria</taxon>
        <taxon>Hyphomicrobiales</taxon>
        <taxon>Alsobacteraceae</taxon>
        <taxon>Alsobacter</taxon>
    </lineage>
</organism>
<name>A0A2T1HM87_9HYPH</name>
<dbReference type="EMBL" id="PVZS01000041">
    <property type="protein sequence ID" value="PSC02701.1"/>
    <property type="molecule type" value="Genomic_DNA"/>
</dbReference>
<evidence type="ECO:0000256" key="1">
    <source>
        <dbReference type="SAM" id="MobiDB-lite"/>
    </source>
</evidence>
<dbReference type="Proteomes" id="UP000239772">
    <property type="component" value="Unassembled WGS sequence"/>
</dbReference>
<dbReference type="Pfam" id="PF18932">
    <property type="entry name" value="DUF5681"/>
    <property type="match status" value="1"/>
</dbReference>
<accession>A0A2T1HM87</accession>
<dbReference type="OrthoDB" id="2086138at2"/>
<feature type="region of interest" description="Disordered" evidence="1">
    <location>
        <begin position="1"/>
        <end position="33"/>
    </location>
</feature>
<evidence type="ECO:0000313" key="3">
    <source>
        <dbReference type="EMBL" id="PSC02701.1"/>
    </source>
</evidence>
<dbReference type="AlphaFoldDB" id="A0A2T1HM87"/>
<gene>
    <name evidence="3" type="ORF">SLNSH_22840</name>
</gene>
<keyword evidence="4" id="KW-1185">Reference proteome</keyword>